<evidence type="ECO:0000313" key="1">
    <source>
        <dbReference type="EMBL" id="KAJ3494367.1"/>
    </source>
</evidence>
<gene>
    <name evidence="1" type="ORF">NLG97_g4126</name>
</gene>
<organism evidence="1 2">
    <name type="scientific">Lecanicillium saksenae</name>
    <dbReference type="NCBI Taxonomy" id="468837"/>
    <lineage>
        <taxon>Eukaryota</taxon>
        <taxon>Fungi</taxon>
        <taxon>Dikarya</taxon>
        <taxon>Ascomycota</taxon>
        <taxon>Pezizomycotina</taxon>
        <taxon>Sordariomycetes</taxon>
        <taxon>Hypocreomycetidae</taxon>
        <taxon>Hypocreales</taxon>
        <taxon>Cordycipitaceae</taxon>
        <taxon>Lecanicillium</taxon>
    </lineage>
</organism>
<dbReference type="EMBL" id="JANAKD010000385">
    <property type="protein sequence ID" value="KAJ3494367.1"/>
    <property type="molecule type" value="Genomic_DNA"/>
</dbReference>
<name>A0ACC1R031_9HYPO</name>
<keyword evidence="2" id="KW-1185">Reference proteome</keyword>
<sequence length="550" mass="61258">MPQVTSPPPPSTASSGEGSNAPVLMDPGAVVKTVLPSQRPSFGAPSGVPYATGAYPFDNAPPTNADLQLYRSYFPDNAAGVSGPKQQIPPNLETFSLADRCLDSFFYHFHASHPFVLPKPYLLTLIGEPSLEPLLAAARWVGSLFIDVGSARQALFQEAYQLIYEPQRPKDGFVVQAMMLLIVVLDGSCENDKAREILGDAETLAVQLGLNTRAFASHHGRNLPVMEESWRRTWWDLFIIDAMIAGVHRVTNFLLFDVPSDVQLPCEELQFLSGNIPGPMTLQDLENKEFSGDDRDFSSFAYRILCGRNLGRFMRTPPMQGPDDDNLARIEALLTNWRLHLPQNKKDSLQRNGVLDEMMFQAHMMMHATSIMLHQPFSQLDTTPTQAITSCAPYQPVATGNVFNAHTRHTITSACAISELITHRVPLLSHTHFFTCVITLSSIVHLSKWAVFFVPHDDDDLRQKIRLNIGALNKLSTVWSAANGARNQIRAVARDIYQLKKQQQNDPQFWIGYSQQEMLNSMAADDDIITEVENADMLQRPQHGMGSGMQ</sequence>
<evidence type="ECO:0000313" key="2">
    <source>
        <dbReference type="Proteomes" id="UP001148737"/>
    </source>
</evidence>
<protein>
    <submittedName>
        <fullName evidence="1">Uncharacterized protein</fullName>
    </submittedName>
</protein>
<reference evidence="1" key="1">
    <citation type="submission" date="2022-07" db="EMBL/GenBank/DDBJ databases">
        <title>Genome Sequence of Lecanicillium saksenae.</title>
        <authorList>
            <person name="Buettner E."/>
        </authorList>
    </citation>
    <scope>NUCLEOTIDE SEQUENCE</scope>
    <source>
        <strain evidence="1">VT-O1</strain>
    </source>
</reference>
<comment type="caution">
    <text evidence="1">The sequence shown here is derived from an EMBL/GenBank/DDBJ whole genome shotgun (WGS) entry which is preliminary data.</text>
</comment>
<dbReference type="Proteomes" id="UP001148737">
    <property type="component" value="Unassembled WGS sequence"/>
</dbReference>
<proteinExistence type="predicted"/>
<accession>A0ACC1R031</accession>